<dbReference type="NCBIfam" id="TIGR04350">
    <property type="entry name" value="C_S_lyase_PatB"/>
    <property type="match status" value="1"/>
</dbReference>
<dbReference type="GO" id="GO:0047804">
    <property type="term" value="F:cysteine-S-conjugate beta-lyase activity"/>
    <property type="evidence" value="ECO:0007669"/>
    <property type="project" value="UniProtKB-EC"/>
</dbReference>
<dbReference type="Proteomes" id="UP000249008">
    <property type="component" value="Chromosome 1"/>
</dbReference>
<evidence type="ECO:0000313" key="7">
    <source>
        <dbReference type="EMBL" id="SQI99322.1"/>
    </source>
</evidence>
<dbReference type="KEGG" id="ful:C4N20_07395"/>
<evidence type="ECO:0000256" key="1">
    <source>
        <dbReference type="ARBA" id="ARBA00001933"/>
    </source>
</evidence>
<sequence>MKYSFNEKIDRTGNHAAKWEEMGKKFISDDLWPMWIADMDLKTAPEIIEAMREKVEQGIFGYVYRPDSYYQAAADWLERRFGYKIDPATLINSPGVVPTLSLLVRSMTKPGEKILIQSPVYYPFAATIRDNGREVVENKLVKDDEGYYTIDFEDFEKKVSDESISLFIMCSPHNPVGRVWKREELQKMSDLCLKYKVRVISDEIWRDIVMPGHKHIPTASLGKEIENNTITCFSPTKTFNIAGLQASFVTFPRREEWEKFDNELGILDIKRNSPFSLVAFETGYTKCDEWVNQLVEHLNGNMDYVINFIREKIPEIKVKKPEGTYLMWLDFSALGLCKEDTSKFMQEKCKIALDDGFWFGENGIGFERMNIACPRYMVEEGMNRIEKAVKEWREGK</sequence>
<comment type="similarity">
    <text evidence="5">Belongs to the class-II pyridoxal-phosphate-dependent aminotransferase family. MalY/PatB cystathionine beta-lyase subfamily.</text>
</comment>
<keyword evidence="3" id="KW-0663">Pyridoxal phosphate</keyword>
<dbReference type="Pfam" id="PF00155">
    <property type="entry name" value="Aminotran_1_2"/>
    <property type="match status" value="1"/>
</dbReference>
<evidence type="ECO:0000256" key="5">
    <source>
        <dbReference type="ARBA" id="ARBA00037974"/>
    </source>
</evidence>
<evidence type="ECO:0000256" key="3">
    <source>
        <dbReference type="ARBA" id="ARBA00022898"/>
    </source>
</evidence>
<reference evidence="7 8" key="1">
    <citation type="submission" date="2018-06" db="EMBL/GenBank/DDBJ databases">
        <authorList>
            <consortium name="Pathogen Informatics"/>
            <person name="Doyle S."/>
        </authorList>
    </citation>
    <scope>NUCLEOTIDE SEQUENCE [LARGE SCALE GENOMIC DNA]</scope>
    <source>
        <strain evidence="7 8">NCTC12112</strain>
    </source>
</reference>
<accession>A0AAX2J777</accession>
<evidence type="ECO:0000256" key="2">
    <source>
        <dbReference type="ARBA" id="ARBA00012224"/>
    </source>
</evidence>
<dbReference type="RefSeq" id="WP_005982663.1">
    <property type="nucleotide sequence ID" value="NZ_CABKNW010000008.1"/>
</dbReference>
<dbReference type="SUPFAM" id="SSF53383">
    <property type="entry name" value="PLP-dependent transferases"/>
    <property type="match status" value="1"/>
</dbReference>
<keyword evidence="4 7" id="KW-0456">Lyase</keyword>
<dbReference type="CDD" id="cd00609">
    <property type="entry name" value="AAT_like"/>
    <property type="match status" value="1"/>
</dbReference>
<dbReference type="EC" id="4.4.1.13" evidence="2"/>
<dbReference type="InterPro" id="IPR004839">
    <property type="entry name" value="Aminotransferase_I/II_large"/>
</dbReference>
<comment type="cofactor">
    <cofactor evidence="1">
        <name>pyridoxal 5'-phosphate</name>
        <dbReference type="ChEBI" id="CHEBI:597326"/>
    </cofactor>
</comment>
<gene>
    <name evidence="7" type="primary">patB_1</name>
    <name evidence="7" type="ORF">NCTC12112_00026</name>
</gene>
<dbReference type="Gene3D" id="3.40.640.10">
    <property type="entry name" value="Type I PLP-dependent aspartate aminotransferase-like (Major domain)"/>
    <property type="match status" value="1"/>
</dbReference>
<dbReference type="InterPro" id="IPR015421">
    <property type="entry name" value="PyrdxlP-dep_Trfase_major"/>
</dbReference>
<dbReference type="InterPro" id="IPR015422">
    <property type="entry name" value="PyrdxlP-dep_Trfase_small"/>
</dbReference>
<evidence type="ECO:0000313" key="8">
    <source>
        <dbReference type="Proteomes" id="UP000249008"/>
    </source>
</evidence>
<dbReference type="GeneID" id="78454628"/>
<evidence type="ECO:0000259" key="6">
    <source>
        <dbReference type="Pfam" id="PF00155"/>
    </source>
</evidence>
<dbReference type="PANTHER" id="PTHR43525:SF1">
    <property type="entry name" value="PROTEIN MALY"/>
    <property type="match status" value="1"/>
</dbReference>
<dbReference type="PANTHER" id="PTHR43525">
    <property type="entry name" value="PROTEIN MALY"/>
    <property type="match status" value="1"/>
</dbReference>
<dbReference type="Gene3D" id="3.90.1150.10">
    <property type="entry name" value="Aspartate Aminotransferase, domain 1"/>
    <property type="match status" value="1"/>
</dbReference>
<dbReference type="InterPro" id="IPR051798">
    <property type="entry name" value="Class-II_PLP-Dep_Aminotrans"/>
</dbReference>
<dbReference type="InterPro" id="IPR027619">
    <property type="entry name" value="C-S_lyase_PatB-like"/>
</dbReference>
<proteinExistence type="inferred from homology"/>
<dbReference type="InterPro" id="IPR015424">
    <property type="entry name" value="PyrdxlP-dep_Trfase"/>
</dbReference>
<feature type="domain" description="Aminotransferase class I/classII large" evidence="6">
    <location>
        <begin position="40"/>
        <end position="385"/>
    </location>
</feature>
<name>A0AAX2J777_9FUSO</name>
<evidence type="ECO:0000256" key="4">
    <source>
        <dbReference type="ARBA" id="ARBA00023239"/>
    </source>
</evidence>
<organism evidence="7 8">
    <name type="scientific">Fusobacterium ulcerans</name>
    <dbReference type="NCBI Taxonomy" id="861"/>
    <lineage>
        <taxon>Bacteria</taxon>
        <taxon>Fusobacteriati</taxon>
        <taxon>Fusobacteriota</taxon>
        <taxon>Fusobacteriia</taxon>
        <taxon>Fusobacteriales</taxon>
        <taxon>Fusobacteriaceae</taxon>
        <taxon>Fusobacterium</taxon>
    </lineage>
</organism>
<dbReference type="EMBL" id="LS483487">
    <property type="protein sequence ID" value="SQI99322.1"/>
    <property type="molecule type" value="Genomic_DNA"/>
</dbReference>
<protein>
    <recommendedName>
        <fullName evidence="2">cysteine-S-conjugate beta-lyase</fullName>
        <ecNumber evidence="2">4.4.1.13</ecNumber>
    </recommendedName>
</protein>
<dbReference type="AlphaFoldDB" id="A0AAX2J777"/>
<dbReference type="GO" id="GO:0030170">
    <property type="term" value="F:pyridoxal phosphate binding"/>
    <property type="evidence" value="ECO:0007669"/>
    <property type="project" value="InterPro"/>
</dbReference>